<dbReference type="GO" id="GO:0042907">
    <property type="term" value="F:xanthine transmembrane transporter activity"/>
    <property type="evidence" value="ECO:0007669"/>
    <property type="project" value="TreeGrafter"/>
</dbReference>
<evidence type="ECO:0000256" key="4">
    <source>
        <dbReference type="ARBA" id="ARBA00022692"/>
    </source>
</evidence>
<dbReference type="InterPro" id="IPR006042">
    <property type="entry name" value="Xan_ur_permease"/>
</dbReference>
<proteinExistence type="inferred from homology"/>
<dbReference type="NCBIfam" id="TIGR00801">
    <property type="entry name" value="ncs2"/>
    <property type="match status" value="1"/>
</dbReference>
<evidence type="ECO:0000256" key="6">
    <source>
        <dbReference type="ARBA" id="ARBA00023136"/>
    </source>
</evidence>
<dbReference type="PANTHER" id="PTHR42810:SF2">
    <property type="entry name" value="PURINE PERMEASE C1399.01C-RELATED"/>
    <property type="match status" value="1"/>
</dbReference>
<feature type="transmembrane region" description="Helical" evidence="7">
    <location>
        <begin position="33"/>
        <end position="52"/>
    </location>
</feature>
<evidence type="ECO:0000313" key="8">
    <source>
        <dbReference type="EMBL" id="ETI87169.1"/>
    </source>
</evidence>
<feature type="non-terminal residue" evidence="8">
    <location>
        <position position="1"/>
    </location>
</feature>
<keyword evidence="4 7" id="KW-0812">Transmembrane</keyword>
<feature type="transmembrane region" description="Helical" evidence="7">
    <location>
        <begin position="198"/>
        <end position="219"/>
    </location>
</feature>
<feature type="transmembrane region" description="Helical" evidence="7">
    <location>
        <begin position="134"/>
        <end position="152"/>
    </location>
</feature>
<dbReference type="PROSITE" id="PS01116">
    <property type="entry name" value="XANTH_URACIL_PERMASE"/>
    <property type="match status" value="1"/>
</dbReference>
<feature type="transmembrane region" description="Helical" evidence="7">
    <location>
        <begin position="349"/>
        <end position="370"/>
    </location>
</feature>
<feature type="transmembrane region" description="Helical" evidence="7">
    <location>
        <begin position="104"/>
        <end position="122"/>
    </location>
</feature>
<comment type="caution">
    <text evidence="8">The sequence shown here is derived from an EMBL/GenBank/DDBJ whole genome shotgun (WGS) entry which is preliminary data.</text>
</comment>
<name>W1U3D2_9FIRM</name>
<evidence type="ECO:0000313" key="9">
    <source>
        <dbReference type="Proteomes" id="UP000018840"/>
    </source>
</evidence>
<comment type="subcellular location">
    <subcellularLocation>
        <location evidence="1">Membrane</location>
        <topology evidence="1">Multi-pass membrane protein</topology>
    </subcellularLocation>
</comment>
<dbReference type="Proteomes" id="UP000018840">
    <property type="component" value="Unassembled WGS sequence"/>
</dbReference>
<comment type="similarity">
    <text evidence="2">Belongs to the nucleobase:cation symporter-2 (NCS2) (TC 2.A.40) family.</text>
</comment>
<feature type="transmembrane region" description="Helical" evidence="7">
    <location>
        <begin position="172"/>
        <end position="191"/>
    </location>
</feature>
<gene>
    <name evidence="8" type="ORF">Q612_NSC00247G0001</name>
</gene>
<keyword evidence="6 7" id="KW-0472">Membrane</keyword>
<evidence type="ECO:0000256" key="5">
    <source>
        <dbReference type="ARBA" id="ARBA00022989"/>
    </source>
</evidence>
<dbReference type="EMBL" id="AZMC01000247">
    <property type="protein sequence ID" value="ETI87169.1"/>
    <property type="molecule type" value="Genomic_DNA"/>
</dbReference>
<evidence type="ECO:0000256" key="1">
    <source>
        <dbReference type="ARBA" id="ARBA00004141"/>
    </source>
</evidence>
<feature type="transmembrane region" description="Helical" evidence="7">
    <location>
        <begin position="239"/>
        <end position="264"/>
    </location>
</feature>
<feature type="transmembrane region" description="Helical" evidence="7">
    <location>
        <begin position="320"/>
        <end position="343"/>
    </location>
</feature>
<protein>
    <submittedName>
        <fullName evidence="8">Uracil-xanthine permease</fullName>
    </submittedName>
</protein>
<feature type="transmembrane region" description="Helical" evidence="7">
    <location>
        <begin position="407"/>
        <end position="425"/>
    </location>
</feature>
<reference evidence="8 9" key="1">
    <citation type="submission" date="2013-12" db="EMBL/GenBank/DDBJ databases">
        <title>A Varibaculum cambriense genome reconstructed from a premature infant gut community with otherwise low bacterial novelty that shifts toward anaerobic metabolism during the third week of life.</title>
        <authorList>
            <person name="Brown C.T."/>
            <person name="Sharon I."/>
            <person name="Thomas B.C."/>
            <person name="Castelle C.J."/>
            <person name="Morowitz M.J."/>
            <person name="Banfield J.F."/>
        </authorList>
    </citation>
    <scope>NUCLEOTIDE SEQUENCE [LARGE SCALE GENOMIC DNA]</scope>
    <source>
        <strain evidence="9">DORA_17_25</strain>
    </source>
</reference>
<evidence type="ECO:0000256" key="7">
    <source>
        <dbReference type="SAM" id="Phobius"/>
    </source>
</evidence>
<keyword evidence="3" id="KW-0813">Transport</keyword>
<dbReference type="PATRIC" id="fig|1403945.3.peg.476"/>
<evidence type="ECO:0000256" key="3">
    <source>
        <dbReference type="ARBA" id="ARBA00022448"/>
    </source>
</evidence>
<sequence>SLCTESFFHETGRPMKKYVDVDEKLPIWETLPLSIQHLFAMFGATVLVPFLLKVDPSIALLMNGIGTLLYMAICKGRLPAYLGSSFAFISPVTLIVSMGLGYGAAQSGFIVFGLCFVLLSFLVKKVGVGWIDTLFPPAAMGAIVAIIGLELAPSAMNMAGLVGDPIPGVDPQLAVIVSIFTLVVTILVSLFGRGFLGVIPVLMGVVAGYILSLFLGIVNVDAITAAPWFAVPTLYMPEWNWQAIIIILPAVFVVFAEHIGHLVVTSHVVGRDLMTDPGLSRSLLGDGLANILSGIVGATPNTTYGENIGVMAITRVYSVWVIRGAAIIAILCSFIGKISAVIHGIPTPVMGGVCILLFGIIATTGLRMLIEQKVDYTQPENLILTAVTLITGLSGAVLNFGPFHLKGMALATVVAMVIAIVLRLFRGFRPQE</sequence>
<keyword evidence="5 7" id="KW-1133">Transmembrane helix</keyword>
<dbReference type="InterPro" id="IPR006043">
    <property type="entry name" value="NCS2"/>
</dbReference>
<dbReference type="NCBIfam" id="NF007995">
    <property type="entry name" value="PRK10720.1"/>
    <property type="match status" value="1"/>
</dbReference>
<feature type="transmembrane region" description="Helical" evidence="7">
    <location>
        <begin position="382"/>
        <end position="401"/>
    </location>
</feature>
<feature type="transmembrane region" description="Helical" evidence="7">
    <location>
        <begin position="58"/>
        <end position="73"/>
    </location>
</feature>
<dbReference type="PANTHER" id="PTHR42810">
    <property type="entry name" value="PURINE PERMEASE C1399.01C-RELATED"/>
    <property type="match status" value="1"/>
</dbReference>
<evidence type="ECO:0000256" key="2">
    <source>
        <dbReference type="ARBA" id="ARBA00008821"/>
    </source>
</evidence>
<organism evidence="8 9">
    <name type="scientific">Negativicoccus succinicivorans DORA_17_25</name>
    <dbReference type="NCBI Taxonomy" id="1403945"/>
    <lineage>
        <taxon>Bacteria</taxon>
        <taxon>Bacillati</taxon>
        <taxon>Bacillota</taxon>
        <taxon>Negativicutes</taxon>
        <taxon>Veillonellales</taxon>
        <taxon>Veillonellaceae</taxon>
        <taxon>Negativicoccus</taxon>
    </lineage>
</organism>
<dbReference type="Pfam" id="PF00860">
    <property type="entry name" value="Xan_ur_permease"/>
    <property type="match status" value="1"/>
</dbReference>
<accession>W1U3D2</accession>
<dbReference type="GO" id="GO:0005886">
    <property type="term" value="C:plasma membrane"/>
    <property type="evidence" value="ECO:0007669"/>
    <property type="project" value="TreeGrafter"/>
</dbReference>
<dbReference type="AlphaFoldDB" id="W1U3D2"/>